<dbReference type="EC" id="1.3.1.75" evidence="9"/>
<dbReference type="GO" id="GO:0009507">
    <property type="term" value="C:chloroplast"/>
    <property type="evidence" value="ECO:0007669"/>
    <property type="project" value="UniProtKB-SubCell"/>
</dbReference>
<sequence length="358" mass="39201">MVAGGDDKKVEQRALEATRQLSKKPPSSIRVLVAGATGYIGRFVVQQFVNEGYQTTALVRPGSAVNERLMEGATVKRAEVTDEESLTGVFADGSYDVVVSCLASRSGVKSDAYAVDYQATLNLLEAARRGGAKHFVLLSAFCVNKPVLQFQFAKLKFEAALQGAKDITHSIVRPTAFFKSLSGQLETLDQGWPFIMFGDGSITRCNPISEPDLAAFMVSCVKDPAKWNAILSVGGPDGALTMRDQGNMMFDALGKEPKFWTFPLSTFDPIIGAFAFLGRWFPQMEDAAELGRIGKYYAEYDMLTTAPGEIYGGDTLQEHYSKIAREGQEYDPFTTMFAKKKQPAAASKEAERQVETVR</sequence>
<dbReference type="AlphaFoldDB" id="A0A0G4F228"/>
<keyword evidence="8" id="KW-0149">Chlorophyll biosynthesis</keyword>
<dbReference type="PANTHER" id="PTHR47378:SF1">
    <property type="entry name" value="DIVINYL CHLOROPHYLLIDE A 8-VINYL-REDUCTASE, CHLOROPLASTIC"/>
    <property type="match status" value="1"/>
</dbReference>
<evidence type="ECO:0000256" key="3">
    <source>
        <dbReference type="ARBA" id="ARBA00022528"/>
    </source>
</evidence>
<evidence type="ECO:0000256" key="11">
    <source>
        <dbReference type="ARBA" id="ARBA00049498"/>
    </source>
</evidence>
<evidence type="ECO:0000256" key="10">
    <source>
        <dbReference type="ARBA" id="ARBA00024089"/>
    </source>
</evidence>
<name>A0A0G4F228_VITBC</name>
<comment type="subcellular location">
    <subcellularLocation>
        <location evidence="1">Plastid</location>
        <location evidence="1">Chloroplast</location>
    </subcellularLocation>
</comment>
<evidence type="ECO:0000256" key="2">
    <source>
        <dbReference type="ARBA" id="ARBA00005173"/>
    </source>
</evidence>
<dbReference type="STRING" id="1169540.A0A0G4F228"/>
<keyword evidence="7" id="KW-0560">Oxidoreductase</keyword>
<protein>
    <recommendedName>
        <fullName evidence="10">Divinyl chlorophyllide a 8-vinyl-reductase, chloroplastic</fullName>
        <ecNumber evidence="9">1.3.1.75</ecNumber>
    </recommendedName>
</protein>
<dbReference type="Gene3D" id="3.40.50.720">
    <property type="entry name" value="NAD(P)-binding Rossmann-like Domain"/>
    <property type="match status" value="1"/>
</dbReference>
<evidence type="ECO:0000313" key="13">
    <source>
        <dbReference type="EMBL" id="CEM05584.1"/>
    </source>
</evidence>
<dbReference type="UniPathway" id="UPA00668"/>
<dbReference type="InterPro" id="IPR036291">
    <property type="entry name" value="NAD(P)-bd_dom_sf"/>
</dbReference>
<keyword evidence="5" id="KW-0521">NADP</keyword>
<keyword evidence="14" id="KW-1185">Reference proteome</keyword>
<dbReference type="PhylomeDB" id="A0A0G4F228"/>
<dbReference type="Proteomes" id="UP000041254">
    <property type="component" value="Unassembled WGS sequence"/>
</dbReference>
<dbReference type="OrthoDB" id="10262655at2759"/>
<dbReference type="InterPro" id="IPR016040">
    <property type="entry name" value="NAD(P)-bd_dom"/>
</dbReference>
<gene>
    <name evidence="13" type="ORF">Vbra_8739</name>
</gene>
<dbReference type="InParanoid" id="A0A0G4F228"/>
<evidence type="ECO:0000313" key="14">
    <source>
        <dbReference type="Proteomes" id="UP000041254"/>
    </source>
</evidence>
<reference evidence="13 14" key="1">
    <citation type="submission" date="2014-11" db="EMBL/GenBank/DDBJ databases">
        <authorList>
            <person name="Zhu J."/>
            <person name="Qi W."/>
            <person name="Song R."/>
        </authorList>
    </citation>
    <scope>NUCLEOTIDE SEQUENCE [LARGE SCALE GENOMIC DNA]</scope>
</reference>
<evidence type="ECO:0000256" key="6">
    <source>
        <dbReference type="ARBA" id="ARBA00022946"/>
    </source>
</evidence>
<dbReference type="PANTHER" id="PTHR47378">
    <property type="entry name" value="DIVINYL CHLOROPHYLLIDE A 8-VINYL-REDUCTASE, CHLOROPLASTIC"/>
    <property type="match status" value="1"/>
</dbReference>
<keyword evidence="3" id="KW-0150">Chloroplast</keyword>
<organism evidence="13 14">
    <name type="scientific">Vitrella brassicaformis (strain CCMP3155)</name>
    <dbReference type="NCBI Taxonomy" id="1169540"/>
    <lineage>
        <taxon>Eukaryota</taxon>
        <taxon>Sar</taxon>
        <taxon>Alveolata</taxon>
        <taxon>Colpodellida</taxon>
        <taxon>Vitrellaceae</taxon>
        <taxon>Vitrella</taxon>
    </lineage>
</organism>
<keyword evidence="6" id="KW-0809">Transit peptide</keyword>
<keyword evidence="4" id="KW-0934">Plastid</keyword>
<evidence type="ECO:0000256" key="4">
    <source>
        <dbReference type="ARBA" id="ARBA00022640"/>
    </source>
</evidence>
<dbReference type="Pfam" id="PF13460">
    <property type="entry name" value="NAD_binding_10"/>
    <property type="match status" value="1"/>
</dbReference>
<dbReference type="VEuPathDB" id="CryptoDB:Vbra_8739"/>
<dbReference type="InterPro" id="IPR044201">
    <property type="entry name" value="DVR-like"/>
</dbReference>
<dbReference type="EMBL" id="CDMY01000360">
    <property type="protein sequence ID" value="CEM05584.1"/>
    <property type="molecule type" value="Genomic_DNA"/>
</dbReference>
<dbReference type="GO" id="GO:0015995">
    <property type="term" value="P:chlorophyll biosynthetic process"/>
    <property type="evidence" value="ECO:0007669"/>
    <property type="project" value="UniProtKB-UniPathway"/>
</dbReference>
<proteinExistence type="predicted"/>
<evidence type="ECO:0000256" key="5">
    <source>
        <dbReference type="ARBA" id="ARBA00022857"/>
    </source>
</evidence>
<feature type="domain" description="NAD(P)-binding" evidence="12">
    <location>
        <begin position="35"/>
        <end position="224"/>
    </location>
</feature>
<dbReference type="CDD" id="cd05243">
    <property type="entry name" value="SDR_a5"/>
    <property type="match status" value="1"/>
</dbReference>
<evidence type="ECO:0000256" key="7">
    <source>
        <dbReference type="ARBA" id="ARBA00023002"/>
    </source>
</evidence>
<evidence type="ECO:0000256" key="9">
    <source>
        <dbReference type="ARBA" id="ARBA00024059"/>
    </source>
</evidence>
<comment type="catalytic activity">
    <reaction evidence="11">
        <text>protochlorophyllide a + NADP(+) = 3,8-divinyl protochlorophyllide a + NADPH + H(+)</text>
        <dbReference type="Rhea" id="RHEA:48884"/>
        <dbReference type="ChEBI" id="CHEBI:15378"/>
        <dbReference type="ChEBI" id="CHEBI:57783"/>
        <dbReference type="ChEBI" id="CHEBI:58349"/>
        <dbReference type="ChEBI" id="CHEBI:58632"/>
        <dbReference type="ChEBI" id="CHEBI:83350"/>
        <dbReference type="EC" id="1.3.1.75"/>
    </reaction>
</comment>
<comment type="pathway">
    <text evidence="2">Porphyrin-containing compound metabolism; chlorophyll biosynthesis.</text>
</comment>
<dbReference type="SUPFAM" id="SSF51735">
    <property type="entry name" value="NAD(P)-binding Rossmann-fold domains"/>
    <property type="match status" value="1"/>
</dbReference>
<accession>A0A0G4F228</accession>
<evidence type="ECO:0000256" key="1">
    <source>
        <dbReference type="ARBA" id="ARBA00004229"/>
    </source>
</evidence>
<dbReference type="GO" id="GO:0033728">
    <property type="term" value="F:3,8-divinyl protochlorophyllide a 8-vinyl-reductase (NADPH) activity"/>
    <property type="evidence" value="ECO:0007669"/>
    <property type="project" value="UniProtKB-EC"/>
</dbReference>
<dbReference type="OMA" id="ASFIVDC"/>
<evidence type="ECO:0000259" key="12">
    <source>
        <dbReference type="Pfam" id="PF13460"/>
    </source>
</evidence>
<evidence type="ECO:0000256" key="8">
    <source>
        <dbReference type="ARBA" id="ARBA00023171"/>
    </source>
</evidence>